<evidence type="ECO:0008006" key="3">
    <source>
        <dbReference type="Google" id="ProtNLM"/>
    </source>
</evidence>
<dbReference type="EMBL" id="FQUL01000059">
    <property type="protein sequence ID" value="SHF02394.1"/>
    <property type="molecule type" value="Genomic_DNA"/>
</dbReference>
<evidence type="ECO:0000313" key="1">
    <source>
        <dbReference type="EMBL" id="SHF02394.1"/>
    </source>
</evidence>
<accession>A0A1M4Y9F4</accession>
<dbReference type="SUPFAM" id="SSF75169">
    <property type="entry name" value="DsrEFH-like"/>
    <property type="match status" value="1"/>
</dbReference>
<reference evidence="2" key="1">
    <citation type="submission" date="2016-11" db="EMBL/GenBank/DDBJ databases">
        <authorList>
            <person name="Varghese N."/>
            <person name="Submissions S."/>
        </authorList>
    </citation>
    <scope>NUCLEOTIDE SEQUENCE [LARGE SCALE GENOMIC DNA]</scope>
    <source>
        <strain evidence="2">DSM 19514</strain>
    </source>
</reference>
<proteinExistence type="predicted"/>
<gene>
    <name evidence="1" type="ORF">SAMN02745225_02280</name>
</gene>
<sequence>MAKVVIYLFHGDEDSLAAGSHVAERVRQVAGDQHVDLEVFCFGPAQGALSDSSTDLTRTEYNAQIDALVASGVPVGACLDAARAAGTEDSLSSRGITLQYARDAFVRFALEGATVIGF</sequence>
<dbReference type="AlphaFoldDB" id="A0A1M4Y9F4"/>
<dbReference type="Gene3D" id="3.40.1260.10">
    <property type="entry name" value="DsrEFH-like"/>
    <property type="match status" value="1"/>
</dbReference>
<organism evidence="1 2">
    <name type="scientific">Ferrithrix thermotolerans DSM 19514</name>
    <dbReference type="NCBI Taxonomy" id="1121881"/>
    <lineage>
        <taxon>Bacteria</taxon>
        <taxon>Bacillati</taxon>
        <taxon>Actinomycetota</taxon>
        <taxon>Acidimicrobiia</taxon>
        <taxon>Acidimicrobiales</taxon>
        <taxon>Acidimicrobiaceae</taxon>
        <taxon>Ferrithrix</taxon>
    </lineage>
</organism>
<protein>
    <recommendedName>
        <fullName evidence="3">DsrE/DsrF-like family protein</fullName>
    </recommendedName>
</protein>
<name>A0A1M4Y9F4_9ACTN</name>
<dbReference type="Proteomes" id="UP000184295">
    <property type="component" value="Unassembled WGS sequence"/>
</dbReference>
<keyword evidence="2" id="KW-1185">Reference proteome</keyword>
<dbReference type="STRING" id="1121881.SAMN02745225_02280"/>
<dbReference type="InterPro" id="IPR027396">
    <property type="entry name" value="DsrEFH-like"/>
</dbReference>
<dbReference type="RefSeq" id="WP_072792648.1">
    <property type="nucleotide sequence ID" value="NZ_FQUL01000059.1"/>
</dbReference>
<evidence type="ECO:0000313" key="2">
    <source>
        <dbReference type="Proteomes" id="UP000184295"/>
    </source>
</evidence>